<dbReference type="InterPro" id="IPR043739">
    <property type="entry name" value="DUF5684"/>
</dbReference>
<keyword evidence="2" id="KW-0812">Transmembrane</keyword>
<sequence>MGNYSTSFPTGLVVALALIGLAFAVVGIVAMWRIFTKAGQPGWAAIVPFYNTYTLLKIVGRPGWWLALLFIPLVNIVILIIVVVDLAKAFGKGGGFAFVLIFFSFIGMLILAFGSARYLGPVADPAFAAGGHGGYPGGGYPQQGYQQPYQQGYPQPGYPQQQGYPQGYPQQQPGYPQQQPGYPQQGYPQQGYPQQGGGYPQQPPYSG</sequence>
<feature type="transmembrane region" description="Helical" evidence="2">
    <location>
        <begin position="96"/>
        <end position="116"/>
    </location>
</feature>
<keyword evidence="2" id="KW-1133">Transmembrane helix</keyword>
<dbReference type="EMBL" id="PTIX01000007">
    <property type="protein sequence ID" value="PPK67485.1"/>
    <property type="molecule type" value="Genomic_DNA"/>
</dbReference>
<feature type="compositionally biased region" description="Low complexity" evidence="1">
    <location>
        <begin position="146"/>
        <end position="193"/>
    </location>
</feature>
<protein>
    <recommendedName>
        <fullName evidence="5">Signal peptidase I</fullName>
    </recommendedName>
</protein>
<keyword evidence="4" id="KW-1185">Reference proteome</keyword>
<comment type="caution">
    <text evidence="3">The sequence shown here is derived from an EMBL/GenBank/DDBJ whole genome shotgun (WGS) entry which is preliminary data.</text>
</comment>
<proteinExistence type="predicted"/>
<keyword evidence="2" id="KW-0472">Membrane</keyword>
<evidence type="ECO:0000313" key="3">
    <source>
        <dbReference type="EMBL" id="PPK67485.1"/>
    </source>
</evidence>
<name>A0A2S6GQE6_9PSEU</name>
<reference evidence="3 4" key="1">
    <citation type="submission" date="2018-02" db="EMBL/GenBank/DDBJ databases">
        <title>Genomic Encyclopedia of Archaeal and Bacterial Type Strains, Phase II (KMG-II): from individual species to whole genera.</title>
        <authorList>
            <person name="Goeker M."/>
        </authorList>
    </citation>
    <scope>NUCLEOTIDE SEQUENCE [LARGE SCALE GENOMIC DNA]</scope>
    <source>
        <strain evidence="3 4">YU 961-1</strain>
    </source>
</reference>
<feature type="region of interest" description="Disordered" evidence="1">
    <location>
        <begin position="146"/>
        <end position="207"/>
    </location>
</feature>
<dbReference type="AlphaFoldDB" id="A0A2S6GQE6"/>
<evidence type="ECO:0008006" key="5">
    <source>
        <dbReference type="Google" id="ProtNLM"/>
    </source>
</evidence>
<organism evidence="3 4">
    <name type="scientific">Actinokineospora auranticolor</name>
    <dbReference type="NCBI Taxonomy" id="155976"/>
    <lineage>
        <taxon>Bacteria</taxon>
        <taxon>Bacillati</taxon>
        <taxon>Actinomycetota</taxon>
        <taxon>Actinomycetes</taxon>
        <taxon>Pseudonocardiales</taxon>
        <taxon>Pseudonocardiaceae</taxon>
        <taxon>Actinokineospora</taxon>
    </lineage>
</organism>
<accession>A0A2S6GQE6</accession>
<evidence type="ECO:0000256" key="2">
    <source>
        <dbReference type="SAM" id="Phobius"/>
    </source>
</evidence>
<feature type="transmembrane region" description="Helical" evidence="2">
    <location>
        <begin position="12"/>
        <end position="35"/>
    </location>
</feature>
<dbReference type="RefSeq" id="WP_245931309.1">
    <property type="nucleotide sequence ID" value="NZ_CP154825.1"/>
</dbReference>
<dbReference type="Pfam" id="PF18936">
    <property type="entry name" value="DUF5684"/>
    <property type="match status" value="1"/>
</dbReference>
<gene>
    <name evidence="3" type="ORF">CLV40_107149</name>
</gene>
<feature type="transmembrane region" description="Helical" evidence="2">
    <location>
        <begin position="64"/>
        <end position="84"/>
    </location>
</feature>
<dbReference type="Proteomes" id="UP000239203">
    <property type="component" value="Unassembled WGS sequence"/>
</dbReference>
<evidence type="ECO:0000313" key="4">
    <source>
        <dbReference type="Proteomes" id="UP000239203"/>
    </source>
</evidence>
<evidence type="ECO:0000256" key="1">
    <source>
        <dbReference type="SAM" id="MobiDB-lite"/>
    </source>
</evidence>